<keyword evidence="6" id="KW-1185">Reference proteome</keyword>
<dbReference type="PANTHER" id="PTHR43042">
    <property type="entry name" value="SAM-DEPENDENT METHYLTRANSFERASE"/>
    <property type="match status" value="1"/>
</dbReference>
<dbReference type="EMBL" id="CP066776">
    <property type="protein sequence ID" value="QQL44193.1"/>
    <property type="molecule type" value="Genomic_DNA"/>
</dbReference>
<dbReference type="GO" id="GO:0008168">
    <property type="term" value="F:methyltransferase activity"/>
    <property type="evidence" value="ECO:0007669"/>
    <property type="project" value="UniProtKB-KW"/>
</dbReference>
<dbReference type="RefSeq" id="WP_164362448.1">
    <property type="nucleotide sequence ID" value="NZ_CP066776.1"/>
</dbReference>
<dbReference type="Proteomes" id="UP000475117">
    <property type="component" value="Chromosome"/>
</dbReference>
<dbReference type="PANTHER" id="PTHR43042:SF3">
    <property type="entry name" value="RIBOSOMAL RNA LARGE SUBUNIT METHYLTRANSFERASE YWBD-RELATED"/>
    <property type="match status" value="1"/>
</dbReference>
<keyword evidence="1 5" id="KW-0489">Methyltransferase</keyword>
<name>A0A7T7EZZ5_9BACT</name>
<dbReference type="AlphaFoldDB" id="A0A7T7EZZ5"/>
<dbReference type="Gene3D" id="3.30.750.80">
    <property type="entry name" value="RNA methyltransferase domain (HRMD) like"/>
    <property type="match status" value="1"/>
</dbReference>
<dbReference type="Gene3D" id="3.40.50.150">
    <property type="entry name" value="Vaccinia Virus protein VP39"/>
    <property type="match status" value="1"/>
</dbReference>
<dbReference type="KEGG" id="soa:G3M56_009835"/>
<protein>
    <submittedName>
        <fullName evidence="5">Class I SAM-dependent rRNA methyltransferase</fullName>
    </submittedName>
</protein>
<keyword evidence="2 5" id="KW-0808">Transferase</keyword>
<dbReference type="InterPro" id="IPR029063">
    <property type="entry name" value="SAM-dependent_MTases_sf"/>
</dbReference>
<keyword evidence="3" id="KW-0949">S-adenosyl-L-methionine</keyword>
<gene>
    <name evidence="5" type="ORF">G3M56_009835</name>
</gene>
<evidence type="ECO:0000256" key="1">
    <source>
        <dbReference type="ARBA" id="ARBA00022603"/>
    </source>
</evidence>
<dbReference type="Pfam" id="PF10672">
    <property type="entry name" value="Methyltrans_SAM"/>
    <property type="match status" value="1"/>
</dbReference>
<dbReference type="SUPFAM" id="SSF53335">
    <property type="entry name" value="S-adenosyl-L-methionine-dependent methyltransferases"/>
    <property type="match status" value="1"/>
</dbReference>
<evidence type="ECO:0000313" key="6">
    <source>
        <dbReference type="Proteomes" id="UP000475117"/>
    </source>
</evidence>
<evidence type="ECO:0000313" key="5">
    <source>
        <dbReference type="EMBL" id="QQL44193.1"/>
    </source>
</evidence>
<reference evidence="5 6" key="1">
    <citation type="submission" date="2020-12" db="EMBL/GenBank/DDBJ databases">
        <title>Sulforoseuscoccus oceanibium gen. nov., sp. nov., a representative of the phylum Verrucomicrobia with special cytoplasmic membrane, and proposal of Sulforoseuscoccusaceae fam. nov.</title>
        <authorList>
            <person name="Xi F."/>
        </authorList>
    </citation>
    <scope>NUCLEOTIDE SEQUENCE [LARGE SCALE GENOMIC DNA]</scope>
    <source>
        <strain evidence="5 6">T37</strain>
    </source>
</reference>
<accession>A0A7T7EZZ5</accession>
<evidence type="ECO:0000256" key="3">
    <source>
        <dbReference type="ARBA" id="ARBA00022691"/>
    </source>
</evidence>
<proteinExistence type="predicted"/>
<feature type="domain" description="S-adenosylmethionine-dependent methyltransferase" evidence="4">
    <location>
        <begin position="93"/>
        <end position="218"/>
    </location>
</feature>
<dbReference type="GO" id="GO:0032259">
    <property type="term" value="P:methylation"/>
    <property type="evidence" value="ECO:0007669"/>
    <property type="project" value="UniProtKB-KW"/>
</dbReference>
<organism evidence="5 6">
    <name type="scientific">Sulfuriroseicoccus oceanibius</name>
    <dbReference type="NCBI Taxonomy" id="2707525"/>
    <lineage>
        <taxon>Bacteria</taxon>
        <taxon>Pseudomonadati</taxon>
        <taxon>Verrucomicrobiota</taxon>
        <taxon>Verrucomicrobiia</taxon>
        <taxon>Verrucomicrobiales</taxon>
        <taxon>Verrucomicrobiaceae</taxon>
        <taxon>Sulfuriroseicoccus</taxon>
    </lineage>
</organism>
<evidence type="ECO:0000259" key="4">
    <source>
        <dbReference type="Pfam" id="PF10672"/>
    </source>
</evidence>
<evidence type="ECO:0000256" key="2">
    <source>
        <dbReference type="ARBA" id="ARBA00022679"/>
    </source>
</evidence>
<sequence length="314" mass="35103">MHSNMLNIAEQKRKDGKFSTQSAFRLLDGIGDNLPGITIDSFAGRLLVQSEGDTLPPALVQELQSRGAPTYWKKLSIDQKQPPAHLCGPKVDEPFLIEENGLMFEIDFAAGYSQGIFIDQRDNRRRVIERTRPRHRVLNTFAYTCGFSVAAASAGATSTSLDLSQTYLDWGRRNLEHNGIDPQSQYFVRGDTLEWLDAFARKGRTFHGIILDPPTFSRVNSNKSRRGKSKAKSSTTWRVERDLPLLVEKAALVVEPGGWILCSSNCRKMSPAEFSANLTTGCRAAGRKAKVVHTKMPLDFTAPAYLHNAWLEFE</sequence>
<dbReference type="InterPro" id="IPR019614">
    <property type="entry name" value="SAM-dep_methyl-trfase"/>
</dbReference>